<dbReference type="AlphaFoldDB" id="E3PVE8"/>
<feature type="domain" description="GIY-YIG" evidence="2">
    <location>
        <begin position="149"/>
        <end position="351"/>
    </location>
</feature>
<dbReference type="RefSeq" id="WP_013362692.1">
    <property type="nucleotide sequence ID" value="NC_014614.1"/>
</dbReference>
<evidence type="ECO:0000259" key="2">
    <source>
        <dbReference type="Pfam" id="PF26468"/>
    </source>
</evidence>
<feature type="domain" description="DUF6884" evidence="1">
    <location>
        <begin position="3"/>
        <end position="128"/>
    </location>
</feature>
<dbReference type="Proteomes" id="UP000007041">
    <property type="component" value="Chromosome"/>
</dbReference>
<evidence type="ECO:0000259" key="1">
    <source>
        <dbReference type="Pfam" id="PF21818"/>
    </source>
</evidence>
<evidence type="ECO:0000313" key="4">
    <source>
        <dbReference type="Proteomes" id="UP000007041"/>
    </source>
</evidence>
<dbReference type="Pfam" id="PF26468">
    <property type="entry name" value="GIY_YIG_3"/>
    <property type="match status" value="1"/>
</dbReference>
<dbReference type="STRING" id="1511.CLOST_2486"/>
<dbReference type="InterPro" id="IPR058782">
    <property type="entry name" value="GIY_YIG_3"/>
</dbReference>
<dbReference type="KEGG" id="cst:CLOST_2486"/>
<protein>
    <recommendedName>
        <fullName evidence="5">GIY-YIG domain-containing protein</fullName>
    </recommendedName>
</protein>
<reference evidence="4" key="1">
    <citation type="journal article" date="2010" name="BMC Genomics">
        <title>Clostridium sticklandii, a specialist in amino acid degradation:revisiting its metabolism through its genome sequence.</title>
        <authorList>
            <person name="Fonknechten N."/>
            <person name="Chaussonnerie S."/>
            <person name="Tricot S."/>
            <person name="Lajus A."/>
            <person name="Andreesen J.R."/>
            <person name="Perchat N."/>
            <person name="Pelletier E."/>
            <person name="Gouyvenoux M."/>
            <person name="Barbe V."/>
            <person name="Salanoubat M."/>
            <person name="Le Paslier D."/>
            <person name="Weissenbach J."/>
            <person name="Cohen G.N."/>
            <person name="Kreimeyer A."/>
        </authorList>
    </citation>
    <scope>NUCLEOTIDE SEQUENCE [LARGE SCALE GENOMIC DNA]</scope>
    <source>
        <strain evidence="4">ATCC 12662 / DSM 519 / JCM 1433 / CCUG 9281 / NCIMB 10654 / HF</strain>
    </source>
</reference>
<gene>
    <name evidence="3" type="ordered locus">CLOST_2486</name>
</gene>
<dbReference type="EMBL" id="FP565809">
    <property type="protein sequence ID" value="CBH22601.1"/>
    <property type="molecule type" value="Genomic_DNA"/>
</dbReference>
<keyword evidence="4" id="KW-1185">Reference proteome</keyword>
<dbReference type="BioCyc" id="CSTI499177:GJE9-2579-MONOMER"/>
<accession>E3PVE8</accession>
<sequence length="465" mass="54166">MKVALLSCTSRKKNYPCRVSEMYSESSRFRLSYQYAKKTSDKIYILSAKYGLISEYEVIKPYNEALKDKSSKERLLWSNNVILSMKNEFLLDSDEFTIIAGKIYYENLIPYFSKYKIPLKSERIGNWIPKLNLMIENNQYAEEDNYCKEIHELFNNANRLYHYDITQIPFENGIYVMFERGEKYGYFDRIVRIGTHKSDGRLKNRLKDHFQKENKDGSIFRKNIGLALLHKNKNPYEYIWSLDESKADTRTKFLDAINSENKLSIEKEVTNYLHNNISFVCFEVETKEKRLRIEEGLISLLNNTNDFYSSDSWLGKHSPKLEIAQSGLWNTQGLNARQLSNSEISDLKNMIDGEFDKSLNNVPVIIDKTNETTKNNNLKTSLNNNASKGLTLSIVSYIKDIMAQSKIKGYKYIDIISGDIHKEMKLVNKMPSVCSAMYKLRTDKDMILNTTPSGKSSTIKIRYYL</sequence>
<evidence type="ECO:0008006" key="5">
    <source>
        <dbReference type="Google" id="ProtNLM"/>
    </source>
</evidence>
<dbReference type="Pfam" id="PF21818">
    <property type="entry name" value="DUF6884"/>
    <property type="match status" value="1"/>
</dbReference>
<evidence type="ECO:0000313" key="3">
    <source>
        <dbReference type="EMBL" id="CBH22601.1"/>
    </source>
</evidence>
<dbReference type="HOGENOM" id="CLU_723242_0_0_9"/>
<name>E3PVE8_ACESD</name>
<dbReference type="InterPro" id="IPR049251">
    <property type="entry name" value="DUF6884"/>
</dbReference>
<organism evidence="3 4">
    <name type="scientific">Acetoanaerobium sticklandii (strain ATCC 12662 / DSM 519 / JCM 1433 / CCUG 9281 / NCIMB 10654 / HF)</name>
    <name type="common">Clostridium sticklandii</name>
    <dbReference type="NCBI Taxonomy" id="499177"/>
    <lineage>
        <taxon>Bacteria</taxon>
        <taxon>Bacillati</taxon>
        <taxon>Bacillota</taxon>
        <taxon>Clostridia</taxon>
        <taxon>Peptostreptococcales</taxon>
        <taxon>Filifactoraceae</taxon>
        <taxon>Acetoanaerobium</taxon>
    </lineage>
</organism>
<proteinExistence type="predicted"/>
<dbReference type="GeneID" id="35559228"/>
<dbReference type="eggNOG" id="ENOG502Z9FN">
    <property type="taxonomic scope" value="Bacteria"/>
</dbReference>